<dbReference type="Gene3D" id="4.10.320.10">
    <property type="entry name" value="E3-binding domain"/>
    <property type="match status" value="1"/>
</dbReference>
<accession>A0A919B0V4</accession>
<proteinExistence type="predicted"/>
<keyword evidence="5" id="KW-1185">Reference proteome</keyword>
<dbReference type="Pfam" id="PF11774">
    <property type="entry name" value="Lsr2"/>
    <property type="match status" value="1"/>
</dbReference>
<dbReference type="Gene3D" id="3.30.60.230">
    <property type="entry name" value="Lsr2, dimerization domain"/>
    <property type="match status" value="1"/>
</dbReference>
<dbReference type="InterPro" id="IPR024412">
    <property type="entry name" value="Lsr2_dim_dom"/>
</dbReference>
<comment type="caution">
    <text evidence="4">The sequence shown here is derived from an EMBL/GenBank/DDBJ whole genome shotgun (WGS) entry which is preliminary data.</text>
</comment>
<evidence type="ECO:0000256" key="1">
    <source>
        <dbReference type="ARBA" id="ARBA00023125"/>
    </source>
</evidence>
<dbReference type="AlphaFoldDB" id="A0A919B0V4"/>
<dbReference type="InterPro" id="IPR042261">
    <property type="entry name" value="Lsr2-like_dimerization"/>
</dbReference>
<evidence type="ECO:0000313" key="5">
    <source>
        <dbReference type="Proteomes" id="UP000638313"/>
    </source>
</evidence>
<organism evidence="4 5">
    <name type="scientific">Streptomyces mashuensis</name>
    <dbReference type="NCBI Taxonomy" id="33904"/>
    <lineage>
        <taxon>Bacteria</taxon>
        <taxon>Bacillati</taxon>
        <taxon>Actinomycetota</taxon>
        <taxon>Actinomycetes</taxon>
        <taxon>Kitasatosporales</taxon>
        <taxon>Streptomycetaceae</taxon>
        <taxon>Streptomyces</taxon>
    </lineage>
</organism>
<feature type="domain" description="Lsr2 DNA-binding" evidence="3">
    <location>
        <begin position="75"/>
        <end position="109"/>
    </location>
</feature>
<keyword evidence="1" id="KW-0238">DNA-binding</keyword>
<dbReference type="InterPro" id="IPR055370">
    <property type="entry name" value="Lsr2_DNA-bd"/>
</dbReference>
<feature type="domain" description="Lsr2 dimerization" evidence="2">
    <location>
        <begin position="1"/>
        <end position="60"/>
    </location>
</feature>
<gene>
    <name evidence="4" type="ORF">GCM10010218_20100</name>
</gene>
<dbReference type="InterPro" id="IPR036625">
    <property type="entry name" value="E3-bd_dom_sf"/>
</dbReference>
<dbReference type="Proteomes" id="UP000638313">
    <property type="component" value="Unassembled WGS sequence"/>
</dbReference>
<reference evidence="4" key="2">
    <citation type="submission" date="2020-09" db="EMBL/GenBank/DDBJ databases">
        <authorList>
            <person name="Sun Q."/>
            <person name="Ohkuma M."/>
        </authorList>
    </citation>
    <scope>NUCLEOTIDE SEQUENCE</scope>
    <source>
        <strain evidence="4">JCM 4059</strain>
    </source>
</reference>
<dbReference type="Pfam" id="PF23359">
    <property type="entry name" value="Lsr2_DNA-bd"/>
    <property type="match status" value="1"/>
</dbReference>
<name>A0A919B0V4_9ACTN</name>
<sequence length="112" mass="12369">MAQKYITIYTDDLTGEESQEAETHTFSIDGVAYEIDLGPDSYEQMLQAFGPFVKAARKQGKGNKPGNRAKAYRRNGDTAAIRSWAKENGYAVNDRGRVSAEIQEAYAKALAD</sequence>
<evidence type="ECO:0000259" key="2">
    <source>
        <dbReference type="Pfam" id="PF11774"/>
    </source>
</evidence>
<evidence type="ECO:0000259" key="3">
    <source>
        <dbReference type="Pfam" id="PF23359"/>
    </source>
</evidence>
<evidence type="ECO:0000313" key="4">
    <source>
        <dbReference type="EMBL" id="GHF38837.1"/>
    </source>
</evidence>
<protein>
    <submittedName>
        <fullName evidence="4">Lsr2 family protein</fullName>
    </submittedName>
</protein>
<dbReference type="GO" id="GO:0016746">
    <property type="term" value="F:acyltransferase activity"/>
    <property type="evidence" value="ECO:0007669"/>
    <property type="project" value="InterPro"/>
</dbReference>
<dbReference type="EMBL" id="BNBD01000003">
    <property type="protein sequence ID" value="GHF38837.1"/>
    <property type="molecule type" value="Genomic_DNA"/>
</dbReference>
<dbReference type="RefSeq" id="WP_190129140.1">
    <property type="nucleotide sequence ID" value="NZ_BNBD01000003.1"/>
</dbReference>
<reference evidence="4" key="1">
    <citation type="journal article" date="2014" name="Int. J. Syst. Evol. Microbiol.">
        <title>Complete genome sequence of Corynebacterium casei LMG S-19264T (=DSM 44701T), isolated from a smear-ripened cheese.</title>
        <authorList>
            <consortium name="US DOE Joint Genome Institute (JGI-PGF)"/>
            <person name="Walter F."/>
            <person name="Albersmeier A."/>
            <person name="Kalinowski J."/>
            <person name="Ruckert C."/>
        </authorList>
    </citation>
    <scope>NUCLEOTIDE SEQUENCE</scope>
    <source>
        <strain evidence="4">JCM 4059</strain>
    </source>
</reference>
<dbReference type="GO" id="GO:0003677">
    <property type="term" value="F:DNA binding"/>
    <property type="evidence" value="ECO:0007669"/>
    <property type="project" value="UniProtKB-KW"/>
</dbReference>